<keyword evidence="2" id="KW-1185">Reference proteome</keyword>
<dbReference type="Proteomes" id="UP001283361">
    <property type="component" value="Unassembled WGS sequence"/>
</dbReference>
<comment type="caution">
    <text evidence="1">The sequence shown here is derived from an EMBL/GenBank/DDBJ whole genome shotgun (WGS) entry which is preliminary data.</text>
</comment>
<reference evidence="1" key="1">
    <citation type="journal article" date="2023" name="G3 (Bethesda)">
        <title>A reference genome for the long-term kleptoplast-retaining sea slug Elysia crispata morphotype clarki.</title>
        <authorList>
            <person name="Eastman K.E."/>
            <person name="Pendleton A.L."/>
            <person name="Shaikh M.A."/>
            <person name="Suttiyut T."/>
            <person name="Ogas R."/>
            <person name="Tomko P."/>
            <person name="Gavelis G."/>
            <person name="Widhalm J.R."/>
            <person name="Wisecaver J.H."/>
        </authorList>
    </citation>
    <scope>NUCLEOTIDE SEQUENCE</scope>
    <source>
        <strain evidence="1">ECLA1</strain>
    </source>
</reference>
<dbReference type="AlphaFoldDB" id="A0AAE1ABA7"/>
<dbReference type="EMBL" id="JAWDGP010002216">
    <property type="protein sequence ID" value="KAK3784763.1"/>
    <property type="molecule type" value="Genomic_DNA"/>
</dbReference>
<protein>
    <submittedName>
        <fullName evidence="1">Uncharacterized protein</fullName>
    </submittedName>
</protein>
<accession>A0AAE1ABA7</accession>
<evidence type="ECO:0000313" key="1">
    <source>
        <dbReference type="EMBL" id="KAK3784763.1"/>
    </source>
</evidence>
<organism evidence="1 2">
    <name type="scientific">Elysia crispata</name>
    <name type="common">lettuce slug</name>
    <dbReference type="NCBI Taxonomy" id="231223"/>
    <lineage>
        <taxon>Eukaryota</taxon>
        <taxon>Metazoa</taxon>
        <taxon>Spiralia</taxon>
        <taxon>Lophotrochozoa</taxon>
        <taxon>Mollusca</taxon>
        <taxon>Gastropoda</taxon>
        <taxon>Heterobranchia</taxon>
        <taxon>Euthyneura</taxon>
        <taxon>Panpulmonata</taxon>
        <taxon>Sacoglossa</taxon>
        <taxon>Placobranchoidea</taxon>
        <taxon>Plakobranchidae</taxon>
        <taxon>Elysia</taxon>
    </lineage>
</organism>
<sequence>MYYHLARTYNVTFDQKFLLTGHTQMERDVMHSTIERNLVCDLFTLSDYAIVFKTPRKNPGPYHVKQITFSEPFKLSGRYFSSTRPGKSKGDPKVTELKALPYSKDQVYYKLSHDADWDLLPQRMRVEELTQMQLFDRPLAISARKYSDAQQYFVSLPHA</sequence>
<proteinExistence type="predicted"/>
<name>A0AAE1ABA7_9GAST</name>
<evidence type="ECO:0000313" key="2">
    <source>
        <dbReference type="Proteomes" id="UP001283361"/>
    </source>
</evidence>
<gene>
    <name evidence="1" type="ORF">RRG08_032216</name>
</gene>